<accession>A0A6S6TKS8</accession>
<feature type="non-terminal residue" evidence="1">
    <location>
        <position position="1"/>
    </location>
</feature>
<reference evidence="1" key="1">
    <citation type="submission" date="2020-01" db="EMBL/GenBank/DDBJ databases">
        <authorList>
            <person name="Meier V. D."/>
            <person name="Meier V D."/>
        </authorList>
    </citation>
    <scope>NUCLEOTIDE SEQUENCE</scope>
    <source>
        <strain evidence="1">HLG_WM_MAG_08</strain>
    </source>
</reference>
<proteinExistence type="predicted"/>
<dbReference type="EMBL" id="CACVAV010000261">
    <property type="protein sequence ID" value="CAA6816273.1"/>
    <property type="molecule type" value="Genomic_DNA"/>
</dbReference>
<name>A0A6S6TKS8_9GAMM</name>
<evidence type="ECO:0000313" key="1">
    <source>
        <dbReference type="EMBL" id="CAA6816273.1"/>
    </source>
</evidence>
<sequence length="89" mass="10351">SMTSRLSLDDFQQMNSRLFQRYGKPVSFNKTAQPMRSMRVLPNGGNQRVMTLWYPVKTTKDMSGALRLKLSFGNSRNPKIVNYAFMKQR</sequence>
<protein>
    <submittedName>
        <fullName evidence="1">Uncharacterized protein</fullName>
    </submittedName>
</protein>
<dbReference type="AlphaFoldDB" id="A0A6S6TKS8"/>
<organism evidence="1">
    <name type="scientific">uncultured Thiotrichaceae bacterium</name>
    <dbReference type="NCBI Taxonomy" id="298394"/>
    <lineage>
        <taxon>Bacteria</taxon>
        <taxon>Pseudomonadati</taxon>
        <taxon>Pseudomonadota</taxon>
        <taxon>Gammaproteobacteria</taxon>
        <taxon>Thiotrichales</taxon>
        <taxon>Thiotrichaceae</taxon>
        <taxon>environmental samples</taxon>
    </lineage>
</organism>
<gene>
    <name evidence="1" type="ORF">HELGO_WM45993</name>
</gene>